<accession>H8GS14</accession>
<reference evidence="2 3" key="1">
    <citation type="journal article" date="2012" name="PLoS ONE">
        <title>Genome sequence and transcriptome analysis of the radioresistant bacterium Deinococcus gobiensis: insights into the extreme environmental adaptations.</title>
        <authorList>
            <person name="Yuan M."/>
            <person name="Chen M."/>
            <person name="Zhang W."/>
            <person name="Lu W."/>
            <person name="Wang J."/>
            <person name="Yang M."/>
            <person name="Zhao P."/>
            <person name="Tang R."/>
            <person name="Li X."/>
            <person name="Hao Y."/>
            <person name="Zhou Z."/>
            <person name="Zhan Y."/>
            <person name="Yu H."/>
            <person name="Teng C."/>
            <person name="Yan Y."/>
            <person name="Ping S."/>
            <person name="Wang Y."/>
            <person name="Lin M."/>
        </authorList>
    </citation>
    <scope>NUCLEOTIDE SEQUENCE [LARGE SCALE GENOMIC DNA]</scope>
    <source>
        <strain evidence="2 3">I-0</strain>
    </source>
</reference>
<dbReference type="Pfam" id="PF07883">
    <property type="entry name" value="Cupin_2"/>
    <property type="match status" value="1"/>
</dbReference>
<dbReference type="InterPro" id="IPR014710">
    <property type="entry name" value="RmlC-like_jellyroll"/>
</dbReference>
<dbReference type="RefSeq" id="WP_014685887.1">
    <property type="nucleotide sequence ID" value="NC_017790.1"/>
</dbReference>
<dbReference type="InterPro" id="IPR047121">
    <property type="entry name" value="YjiB-like"/>
</dbReference>
<keyword evidence="3" id="KW-1185">Reference proteome</keyword>
<feature type="domain" description="Cupin type-2" evidence="1">
    <location>
        <begin position="58"/>
        <end position="105"/>
    </location>
</feature>
<evidence type="ECO:0000313" key="3">
    <source>
        <dbReference type="Proteomes" id="UP000007575"/>
    </source>
</evidence>
<dbReference type="InterPro" id="IPR011051">
    <property type="entry name" value="RmlC_Cupin_sf"/>
</dbReference>
<dbReference type="SUPFAM" id="SSF51182">
    <property type="entry name" value="RmlC-like cupins"/>
    <property type="match status" value="1"/>
</dbReference>
<evidence type="ECO:0000259" key="1">
    <source>
        <dbReference type="Pfam" id="PF07883"/>
    </source>
</evidence>
<dbReference type="AlphaFoldDB" id="H8GS14"/>
<dbReference type="OrthoDB" id="9791759at2"/>
<dbReference type="Gene3D" id="2.60.120.10">
    <property type="entry name" value="Jelly Rolls"/>
    <property type="match status" value="1"/>
</dbReference>
<dbReference type="CDD" id="cd02219">
    <property type="entry name" value="cupin_YjlB-like"/>
    <property type="match status" value="1"/>
</dbReference>
<dbReference type="PATRIC" id="fig|745776.4.peg.2544"/>
<proteinExistence type="predicted"/>
<dbReference type="PANTHER" id="PTHR36448:SF2">
    <property type="entry name" value="CUPIN TYPE-1 DOMAIN-CONTAINING PROTEIN"/>
    <property type="match status" value="1"/>
</dbReference>
<name>H8GS14_DEIGI</name>
<gene>
    <name evidence="2" type="ordered locus">DGo_CA2478</name>
</gene>
<dbReference type="EMBL" id="CP002191">
    <property type="protein sequence ID" value="AFD26405.1"/>
    <property type="molecule type" value="Genomic_DNA"/>
</dbReference>
<protein>
    <submittedName>
        <fullName evidence="2">Twin-arginine translocation pathway signal</fullName>
    </submittedName>
</protein>
<dbReference type="InterPro" id="IPR014500">
    <property type="entry name" value="UCP019307_cupin"/>
</dbReference>
<dbReference type="KEGG" id="dgo:DGo_CA2478"/>
<organism evidence="2 3">
    <name type="scientific">Deinococcus gobiensis (strain DSM 21396 / JCM 16679 / CGMCC 1.7299 / I-0)</name>
    <dbReference type="NCBI Taxonomy" id="745776"/>
    <lineage>
        <taxon>Bacteria</taxon>
        <taxon>Thermotogati</taxon>
        <taxon>Deinococcota</taxon>
        <taxon>Deinococci</taxon>
        <taxon>Deinococcales</taxon>
        <taxon>Deinococcaceae</taxon>
        <taxon>Deinococcus</taxon>
    </lineage>
</organism>
<dbReference type="eggNOG" id="COG4297">
    <property type="taxonomic scope" value="Bacteria"/>
</dbReference>
<dbReference type="Proteomes" id="UP000007575">
    <property type="component" value="Chromosome"/>
</dbReference>
<dbReference type="HOGENOM" id="CLU_084522_1_0_0"/>
<dbReference type="InterPro" id="IPR013096">
    <property type="entry name" value="Cupin_2"/>
</dbReference>
<dbReference type="PIRSF" id="PIRSF019307">
    <property type="entry name" value="UCP019307"/>
    <property type="match status" value="1"/>
</dbReference>
<sequence length="153" mass="16146">MSPPDLLTLPLGGTVPNSALPARLYRAAFAYASPDQIEAALAGRGWTGAWRNGIYPFHHYHSTAHEVLVVVRGAAWVTLGGEGGLQVSVRAGDTLLLPAGTGHRNDRSSPDLLVVGAYAGGRAWDTCRPETTDPADARARIAGVPIWAQEPVD</sequence>
<evidence type="ECO:0000313" key="2">
    <source>
        <dbReference type="EMBL" id="AFD26405.1"/>
    </source>
</evidence>
<dbReference type="PANTHER" id="PTHR36448">
    <property type="entry name" value="BLR7373 PROTEIN"/>
    <property type="match status" value="1"/>
</dbReference>